<gene>
    <name evidence="6" type="ORF">BAVI_03534</name>
</gene>
<comment type="subcellular location">
    <subcellularLocation>
        <location evidence="1">Cell membrane</location>
        <topology evidence="1">Single-pass type II membrane protein</topology>
    </subcellularLocation>
    <subcellularLocation>
        <location evidence="4">Membrane</location>
        <topology evidence="4">Single-pass type II membrane protein</topology>
    </subcellularLocation>
</comment>
<keyword evidence="4" id="KW-0378">Hydrolase</keyword>
<dbReference type="GO" id="GO:0005886">
    <property type="term" value="C:plasma membrane"/>
    <property type="evidence" value="ECO:0007669"/>
    <property type="project" value="UniProtKB-SubCell"/>
</dbReference>
<feature type="transmembrane region" description="Helical" evidence="4">
    <location>
        <begin position="26"/>
        <end position="44"/>
    </location>
</feature>
<organism evidence="6 7">
    <name type="scientific">Neobacillus vireti LMG 21834</name>
    <dbReference type="NCBI Taxonomy" id="1131730"/>
    <lineage>
        <taxon>Bacteria</taxon>
        <taxon>Bacillati</taxon>
        <taxon>Bacillota</taxon>
        <taxon>Bacilli</taxon>
        <taxon>Bacillales</taxon>
        <taxon>Bacillaceae</taxon>
        <taxon>Neobacillus</taxon>
    </lineage>
</organism>
<dbReference type="EMBL" id="ALAN01000026">
    <property type="protein sequence ID" value="ETI70126.1"/>
    <property type="molecule type" value="Genomic_DNA"/>
</dbReference>
<comment type="catalytic activity">
    <reaction evidence="4">
        <text>Cleavage of hydrophobic, N-terminal signal or leader sequences from secreted and periplasmic proteins.</text>
        <dbReference type="EC" id="3.4.21.89"/>
    </reaction>
</comment>
<keyword evidence="4" id="KW-1133">Transmembrane helix</keyword>
<feature type="active site" evidence="3">
    <location>
        <position position="53"/>
    </location>
</feature>
<dbReference type="NCBIfam" id="TIGR02227">
    <property type="entry name" value="sigpep_I_bact"/>
    <property type="match status" value="1"/>
</dbReference>
<keyword evidence="4" id="KW-0812">Transmembrane</keyword>
<dbReference type="PANTHER" id="PTHR43390">
    <property type="entry name" value="SIGNAL PEPTIDASE I"/>
    <property type="match status" value="1"/>
</dbReference>
<keyword evidence="4" id="KW-0472">Membrane</keyword>
<dbReference type="EC" id="3.4.21.89" evidence="4"/>
<evidence type="ECO:0000256" key="4">
    <source>
        <dbReference type="RuleBase" id="RU362042"/>
    </source>
</evidence>
<dbReference type="InterPro" id="IPR000223">
    <property type="entry name" value="Pept_S26A_signal_pept_1"/>
</dbReference>
<accession>A0AB94ISV9</accession>
<dbReference type="PRINTS" id="PR00727">
    <property type="entry name" value="LEADERPTASE"/>
</dbReference>
<reference evidence="6 7" key="1">
    <citation type="journal article" date="2014" name="Environ. Microbiol.">
        <title>The nitrate-ammonifying and nosZ-carrying bacterium Bacillus vireti is a potent source and sink for nitric and nitrous oxide under high nitrate conditions.</title>
        <authorList>
            <person name="Mania D."/>
            <person name="Heylen K."/>
            <person name="van Spanning R.J."/>
            <person name="Frostegard A."/>
        </authorList>
    </citation>
    <scope>NUCLEOTIDE SEQUENCE [LARGE SCALE GENOMIC DNA]</scope>
    <source>
        <strain evidence="6 7">LMG 21834</strain>
    </source>
</reference>
<dbReference type="SUPFAM" id="SSF51306">
    <property type="entry name" value="LexA/Signal peptidase"/>
    <property type="match status" value="1"/>
</dbReference>
<keyword evidence="7" id="KW-1185">Reference proteome</keyword>
<dbReference type="CDD" id="cd06530">
    <property type="entry name" value="S26_SPase_I"/>
    <property type="match status" value="1"/>
</dbReference>
<protein>
    <recommendedName>
        <fullName evidence="4">Signal peptidase I</fullName>
        <ecNumber evidence="4">3.4.21.89</ecNumber>
    </recommendedName>
</protein>
<comment type="similarity">
    <text evidence="2 4">Belongs to the peptidase S26 family.</text>
</comment>
<dbReference type="Gene3D" id="2.10.109.10">
    <property type="entry name" value="Umud Fragment, subunit A"/>
    <property type="match status" value="1"/>
</dbReference>
<dbReference type="AlphaFoldDB" id="A0AB94ISV9"/>
<feature type="active site" evidence="3">
    <location>
        <position position="91"/>
    </location>
</feature>
<dbReference type="GO" id="GO:0009003">
    <property type="term" value="F:signal peptidase activity"/>
    <property type="evidence" value="ECO:0007669"/>
    <property type="project" value="UniProtKB-EC"/>
</dbReference>
<dbReference type="RefSeq" id="WP_024026923.1">
    <property type="nucleotide sequence ID" value="NZ_ALAN01000026.1"/>
</dbReference>
<evidence type="ECO:0000259" key="5">
    <source>
        <dbReference type="Pfam" id="PF10502"/>
    </source>
</evidence>
<dbReference type="Pfam" id="PF10502">
    <property type="entry name" value="Peptidase_S26"/>
    <property type="match status" value="1"/>
</dbReference>
<evidence type="ECO:0000256" key="3">
    <source>
        <dbReference type="PIRSR" id="PIRSR600223-1"/>
    </source>
</evidence>
<dbReference type="Proteomes" id="UP000018877">
    <property type="component" value="Unassembled WGS sequence"/>
</dbReference>
<dbReference type="GO" id="GO:0006465">
    <property type="term" value="P:signal peptide processing"/>
    <property type="evidence" value="ECO:0007669"/>
    <property type="project" value="InterPro"/>
</dbReference>
<feature type="domain" description="Peptidase S26" evidence="5">
    <location>
        <begin position="26"/>
        <end position="173"/>
    </location>
</feature>
<dbReference type="GO" id="GO:0004252">
    <property type="term" value="F:serine-type endopeptidase activity"/>
    <property type="evidence" value="ECO:0007669"/>
    <property type="project" value="InterPro"/>
</dbReference>
<sequence length="180" mass="20480">MRIYLAEGKESTNLEAPVRRKFIHGWIRFSILIALLFFVFRYAIGIEIINGNSMNPTIEDKSVLFTNKIFYTPDRGDIVVIQDPHGYSIIKRIIGMPHDKVLINNEIIYVNGEPLKETYTNGKSVDMAEVIVPEGEVFVVGDNRTTGESLDSRDPNVRTFPIKSIIGRAEFSIFPLHRLP</sequence>
<evidence type="ECO:0000313" key="6">
    <source>
        <dbReference type="EMBL" id="ETI70126.1"/>
    </source>
</evidence>
<proteinExistence type="inferred from homology"/>
<evidence type="ECO:0000256" key="1">
    <source>
        <dbReference type="ARBA" id="ARBA00004401"/>
    </source>
</evidence>
<comment type="caution">
    <text evidence="6">The sequence shown here is derived from an EMBL/GenBank/DDBJ whole genome shotgun (WGS) entry which is preliminary data.</text>
</comment>
<evidence type="ECO:0000256" key="2">
    <source>
        <dbReference type="ARBA" id="ARBA00009370"/>
    </source>
</evidence>
<keyword evidence="4" id="KW-0645">Protease</keyword>
<name>A0AB94ISV9_9BACI</name>
<evidence type="ECO:0000313" key="7">
    <source>
        <dbReference type="Proteomes" id="UP000018877"/>
    </source>
</evidence>
<dbReference type="PANTHER" id="PTHR43390:SF1">
    <property type="entry name" value="CHLOROPLAST PROCESSING PEPTIDASE"/>
    <property type="match status" value="1"/>
</dbReference>
<dbReference type="InterPro" id="IPR019533">
    <property type="entry name" value="Peptidase_S26"/>
</dbReference>
<dbReference type="InterPro" id="IPR036286">
    <property type="entry name" value="LexA/Signal_pep-like_sf"/>
</dbReference>